<dbReference type="Pfam" id="PF01656">
    <property type="entry name" value="CbiA"/>
    <property type="match status" value="1"/>
</dbReference>
<keyword evidence="3" id="KW-1185">Reference proteome</keyword>
<dbReference type="Gene3D" id="3.40.50.300">
    <property type="entry name" value="P-loop containing nucleotide triphosphate hydrolases"/>
    <property type="match status" value="1"/>
</dbReference>
<protein>
    <submittedName>
        <fullName evidence="2">Chromosome partitioning protein</fullName>
    </submittedName>
</protein>
<dbReference type="SUPFAM" id="SSF52540">
    <property type="entry name" value="P-loop containing nucleoside triphosphate hydrolases"/>
    <property type="match status" value="1"/>
</dbReference>
<evidence type="ECO:0000313" key="3">
    <source>
        <dbReference type="Proteomes" id="UP000198356"/>
    </source>
</evidence>
<gene>
    <name evidence="2" type="ORF">SAMN05421770_11716</name>
</gene>
<dbReference type="PANTHER" id="PTHR13696">
    <property type="entry name" value="P-LOOP CONTAINING NUCLEOSIDE TRIPHOSPHATE HYDROLASE"/>
    <property type="match status" value="1"/>
</dbReference>
<dbReference type="InterPro" id="IPR027417">
    <property type="entry name" value="P-loop_NTPase"/>
</dbReference>
<sequence>MKIAFLAKKGGAGKTTSSLLVAEALRQAGNHVALQDFDKQGSSSKSIRYSGSQVEIAIPKNQYTYIVFDTPPNLEHAASLVAVKQADVIIVVTGQTVVDLWEVSEAVSFAEKTNPKAFVRVLVNRVKAGTILARSVEESVSHLKIKALKTQIPDRQTFAHFVGGGGWNVLDRSAQALAGKLALEIVSLPQSASLEQRSEQQGKTKKAGS</sequence>
<accession>A0A239MMC8</accession>
<dbReference type="AlphaFoldDB" id="A0A239MMC8"/>
<feature type="domain" description="CobQ/CobB/MinD/ParA nucleotide binding" evidence="1">
    <location>
        <begin position="3"/>
        <end position="159"/>
    </location>
</feature>
<name>A0A239MMC8_9BACT</name>
<reference evidence="2 3" key="1">
    <citation type="submission" date="2017-06" db="EMBL/GenBank/DDBJ databases">
        <authorList>
            <person name="Kim H.J."/>
            <person name="Triplett B.A."/>
        </authorList>
    </citation>
    <scope>NUCLEOTIDE SEQUENCE [LARGE SCALE GENOMIC DNA]</scope>
    <source>
        <strain evidence="2 3">DSM 18704</strain>
    </source>
</reference>
<dbReference type="OrthoDB" id="128708at2"/>
<organism evidence="2 3">
    <name type="scientific">Granulicella rosea</name>
    <dbReference type="NCBI Taxonomy" id="474952"/>
    <lineage>
        <taxon>Bacteria</taxon>
        <taxon>Pseudomonadati</taxon>
        <taxon>Acidobacteriota</taxon>
        <taxon>Terriglobia</taxon>
        <taxon>Terriglobales</taxon>
        <taxon>Acidobacteriaceae</taxon>
        <taxon>Granulicella</taxon>
    </lineage>
</organism>
<dbReference type="RefSeq" id="WP_089410492.1">
    <property type="nucleotide sequence ID" value="NZ_FZOU01000017.1"/>
</dbReference>
<proteinExistence type="predicted"/>
<dbReference type="EMBL" id="FZOU01000017">
    <property type="protein sequence ID" value="SNT44017.1"/>
    <property type="molecule type" value="Genomic_DNA"/>
</dbReference>
<evidence type="ECO:0000313" key="2">
    <source>
        <dbReference type="EMBL" id="SNT44017.1"/>
    </source>
</evidence>
<dbReference type="InterPro" id="IPR002586">
    <property type="entry name" value="CobQ/CobB/MinD/ParA_Nub-bd_dom"/>
</dbReference>
<dbReference type="InterPro" id="IPR050678">
    <property type="entry name" value="DNA_Partitioning_ATPase"/>
</dbReference>
<evidence type="ECO:0000259" key="1">
    <source>
        <dbReference type="Pfam" id="PF01656"/>
    </source>
</evidence>
<dbReference type="Proteomes" id="UP000198356">
    <property type="component" value="Unassembled WGS sequence"/>
</dbReference>
<dbReference type="PANTHER" id="PTHR13696:SF99">
    <property type="entry name" value="COBYRINIC ACID AC-DIAMIDE SYNTHASE"/>
    <property type="match status" value="1"/>
</dbReference>
<dbReference type="CDD" id="cd02042">
    <property type="entry name" value="ParAB_family"/>
    <property type="match status" value="1"/>
</dbReference>